<evidence type="ECO:0000313" key="2">
    <source>
        <dbReference type="Proteomes" id="UP000504634"/>
    </source>
</evidence>
<dbReference type="InterPro" id="IPR035979">
    <property type="entry name" value="RBD_domain_sf"/>
</dbReference>
<dbReference type="CDD" id="cd00590">
    <property type="entry name" value="RRM_SF"/>
    <property type="match status" value="1"/>
</dbReference>
<feature type="region of interest" description="Disordered" evidence="1">
    <location>
        <begin position="1"/>
        <end position="59"/>
    </location>
</feature>
<evidence type="ECO:0000313" key="3">
    <source>
        <dbReference type="RefSeq" id="XP_030375074.1"/>
    </source>
</evidence>
<accession>A0A6J2TGE8</accession>
<protein>
    <submittedName>
        <fullName evidence="3">Uncharacterized protein LOC115624505</fullName>
    </submittedName>
</protein>
<proteinExistence type="predicted"/>
<reference evidence="3" key="1">
    <citation type="submission" date="2025-08" db="UniProtKB">
        <authorList>
            <consortium name="RefSeq"/>
        </authorList>
    </citation>
    <scope>IDENTIFICATION</scope>
    <source>
        <strain evidence="3">11010-0011.00</strain>
        <tissue evidence="3">Whole body</tissue>
    </source>
</reference>
<dbReference type="RefSeq" id="XP_030375074.1">
    <property type="nucleotide sequence ID" value="XM_030519214.1"/>
</dbReference>
<dbReference type="SUPFAM" id="SSF54928">
    <property type="entry name" value="RNA-binding domain, RBD"/>
    <property type="match status" value="1"/>
</dbReference>
<dbReference type="GO" id="GO:0003676">
    <property type="term" value="F:nucleic acid binding"/>
    <property type="evidence" value="ECO:0007669"/>
    <property type="project" value="InterPro"/>
</dbReference>
<gene>
    <name evidence="3" type="primary">LOC115624505</name>
</gene>
<feature type="compositionally biased region" description="Acidic residues" evidence="1">
    <location>
        <begin position="1"/>
        <end position="20"/>
    </location>
</feature>
<dbReference type="OrthoDB" id="6361271at2759"/>
<feature type="compositionally biased region" description="Acidic residues" evidence="1">
    <location>
        <begin position="42"/>
        <end position="52"/>
    </location>
</feature>
<dbReference type="AlphaFoldDB" id="A0A6J2TGE8"/>
<dbReference type="GeneID" id="115624505"/>
<name>A0A6J2TGE8_DROLE</name>
<organism evidence="2 3">
    <name type="scientific">Drosophila lebanonensis</name>
    <name type="common">Fruit fly</name>
    <name type="synonym">Scaptodrosophila lebanonensis</name>
    <dbReference type="NCBI Taxonomy" id="7225"/>
    <lineage>
        <taxon>Eukaryota</taxon>
        <taxon>Metazoa</taxon>
        <taxon>Ecdysozoa</taxon>
        <taxon>Arthropoda</taxon>
        <taxon>Hexapoda</taxon>
        <taxon>Insecta</taxon>
        <taxon>Pterygota</taxon>
        <taxon>Neoptera</taxon>
        <taxon>Endopterygota</taxon>
        <taxon>Diptera</taxon>
        <taxon>Brachycera</taxon>
        <taxon>Muscomorpha</taxon>
        <taxon>Ephydroidea</taxon>
        <taxon>Drosophilidae</taxon>
        <taxon>Scaptodrosophila</taxon>
    </lineage>
</organism>
<sequence length="306" mass="34197">MKGDLDEASGSESENQETDEVSSGGENDSKEEFDLAASDSSSDPDSEEEDEVPEAKSVAAKISADQIRTKYEQLKGTRLYVRFPQKLPLDDKEFQLKAKALSPLIIKAHKPRQKHARFCLVEFGSKKDRDTALEAINTVIKADKAFKDILVSIPKTESEEFVKNLVDRKQKSLEKRKAKSLMKRATKKQLRKGTYTSSVVIINLPKTTSVAQLRKLFNNAVDIQIKPGKGKFRDFSAATVTLPSTYDARAVLKQDLSIAGTKLMLRFKTQYQKQEPKPLKRKLESTDTGKICVGKKLKALSENSVV</sequence>
<dbReference type="Proteomes" id="UP000504634">
    <property type="component" value="Unplaced"/>
</dbReference>
<keyword evidence="2" id="KW-1185">Reference proteome</keyword>
<evidence type="ECO:0000256" key="1">
    <source>
        <dbReference type="SAM" id="MobiDB-lite"/>
    </source>
</evidence>